<keyword evidence="1" id="KW-0805">Transcription regulation</keyword>
<dbReference type="AlphaFoldDB" id="A0AAE3SE97"/>
<dbReference type="SMART" id="SM00345">
    <property type="entry name" value="HTH_GNTR"/>
    <property type="match status" value="1"/>
</dbReference>
<dbReference type="InterPro" id="IPR028978">
    <property type="entry name" value="Chorismate_lyase_/UTRA_dom_sf"/>
</dbReference>
<evidence type="ECO:0000259" key="4">
    <source>
        <dbReference type="PROSITE" id="PS50949"/>
    </source>
</evidence>
<evidence type="ECO:0000313" key="5">
    <source>
        <dbReference type="EMBL" id="MCW3785986.1"/>
    </source>
</evidence>
<evidence type="ECO:0000313" key="6">
    <source>
        <dbReference type="Proteomes" id="UP001209229"/>
    </source>
</evidence>
<evidence type="ECO:0000256" key="1">
    <source>
        <dbReference type="ARBA" id="ARBA00023015"/>
    </source>
</evidence>
<dbReference type="InterPro" id="IPR011663">
    <property type="entry name" value="UTRA"/>
</dbReference>
<feature type="domain" description="HTH gntR-type" evidence="4">
    <location>
        <begin position="8"/>
        <end position="77"/>
    </location>
</feature>
<keyword evidence="6" id="KW-1185">Reference proteome</keyword>
<dbReference type="SUPFAM" id="SSF64288">
    <property type="entry name" value="Chorismate lyase-like"/>
    <property type="match status" value="1"/>
</dbReference>
<keyword evidence="3" id="KW-0804">Transcription</keyword>
<dbReference type="PRINTS" id="PR00035">
    <property type="entry name" value="HTHGNTR"/>
</dbReference>
<dbReference type="GO" id="GO:0045892">
    <property type="term" value="P:negative regulation of DNA-templated transcription"/>
    <property type="evidence" value="ECO:0007669"/>
    <property type="project" value="TreeGrafter"/>
</dbReference>
<reference evidence="5" key="1">
    <citation type="submission" date="2022-10" db="EMBL/GenBank/DDBJ databases">
        <authorList>
            <person name="Yu W.X."/>
        </authorList>
    </citation>
    <scope>NUCLEOTIDE SEQUENCE</scope>
    <source>
        <strain evidence="5">AAT</strain>
    </source>
</reference>
<dbReference type="InterPro" id="IPR000524">
    <property type="entry name" value="Tscrpt_reg_HTH_GntR"/>
</dbReference>
<dbReference type="Gene3D" id="1.10.10.10">
    <property type="entry name" value="Winged helix-like DNA-binding domain superfamily/Winged helix DNA-binding domain"/>
    <property type="match status" value="1"/>
</dbReference>
<dbReference type="InterPro" id="IPR036390">
    <property type="entry name" value="WH_DNA-bd_sf"/>
</dbReference>
<dbReference type="CDD" id="cd07377">
    <property type="entry name" value="WHTH_GntR"/>
    <property type="match status" value="1"/>
</dbReference>
<name>A0AAE3SE97_9BACT</name>
<dbReference type="RefSeq" id="WP_301189558.1">
    <property type="nucleotide sequence ID" value="NZ_JAPDPJ010000009.1"/>
</dbReference>
<protein>
    <submittedName>
        <fullName evidence="5">GntR family transcriptional regulator</fullName>
    </submittedName>
</protein>
<dbReference type="Pfam" id="PF00392">
    <property type="entry name" value="GntR"/>
    <property type="match status" value="1"/>
</dbReference>
<dbReference type="SMART" id="SM00866">
    <property type="entry name" value="UTRA"/>
    <property type="match status" value="1"/>
</dbReference>
<accession>A0AAE3SE97</accession>
<dbReference type="EMBL" id="JAPDPJ010000009">
    <property type="protein sequence ID" value="MCW3785986.1"/>
    <property type="molecule type" value="Genomic_DNA"/>
</dbReference>
<dbReference type="PANTHER" id="PTHR44846:SF1">
    <property type="entry name" value="MANNOSYL-D-GLYCERATE TRANSPORT_METABOLISM SYSTEM REPRESSOR MNGR-RELATED"/>
    <property type="match status" value="1"/>
</dbReference>
<sequence>MINRKNSVPLHEQVEYYLRSLIERKEYKDDGSILPAELELAQQLGVSRTTVRQAINKLVFEGLLTRKKKVGTRVAKSKITGYGQEWMSFTQEMHAMGIEVRNYEMHTTWEKANKELAVFFGVEEGSEILRLERLRGGVVEGPFVLFVSYFNPKIGLTGDENFSQPLYSILEKDYGITVKTSQEEISAVSAGAICVKKLKVSEGVPIFKRERKVYDADGNPVEYNVGLYKADSFKYSIVFNR</sequence>
<dbReference type="GO" id="GO:0003700">
    <property type="term" value="F:DNA-binding transcription factor activity"/>
    <property type="evidence" value="ECO:0007669"/>
    <property type="project" value="InterPro"/>
</dbReference>
<dbReference type="SUPFAM" id="SSF46785">
    <property type="entry name" value="Winged helix' DNA-binding domain"/>
    <property type="match status" value="1"/>
</dbReference>
<evidence type="ECO:0000256" key="3">
    <source>
        <dbReference type="ARBA" id="ARBA00023163"/>
    </source>
</evidence>
<keyword evidence="2" id="KW-0238">DNA-binding</keyword>
<dbReference type="InterPro" id="IPR050679">
    <property type="entry name" value="Bact_HTH_transcr_reg"/>
</dbReference>
<organism evidence="5 6">
    <name type="scientific">Plebeiibacterium sediminum</name>
    <dbReference type="NCBI Taxonomy" id="2992112"/>
    <lineage>
        <taxon>Bacteria</taxon>
        <taxon>Pseudomonadati</taxon>
        <taxon>Bacteroidota</taxon>
        <taxon>Bacteroidia</taxon>
        <taxon>Marinilabiliales</taxon>
        <taxon>Marinilabiliaceae</taxon>
        <taxon>Plebeiibacterium</taxon>
    </lineage>
</organism>
<proteinExistence type="predicted"/>
<evidence type="ECO:0000256" key="2">
    <source>
        <dbReference type="ARBA" id="ARBA00023125"/>
    </source>
</evidence>
<dbReference type="Pfam" id="PF07702">
    <property type="entry name" value="UTRA"/>
    <property type="match status" value="1"/>
</dbReference>
<dbReference type="PROSITE" id="PS50949">
    <property type="entry name" value="HTH_GNTR"/>
    <property type="match status" value="1"/>
</dbReference>
<gene>
    <name evidence="5" type="ORF">OM075_05875</name>
</gene>
<dbReference type="Gene3D" id="3.40.1410.10">
    <property type="entry name" value="Chorismate lyase-like"/>
    <property type="match status" value="1"/>
</dbReference>
<comment type="caution">
    <text evidence="5">The sequence shown here is derived from an EMBL/GenBank/DDBJ whole genome shotgun (WGS) entry which is preliminary data.</text>
</comment>
<dbReference type="InterPro" id="IPR036388">
    <property type="entry name" value="WH-like_DNA-bd_sf"/>
</dbReference>
<dbReference type="PANTHER" id="PTHR44846">
    <property type="entry name" value="MANNOSYL-D-GLYCERATE TRANSPORT/METABOLISM SYSTEM REPRESSOR MNGR-RELATED"/>
    <property type="match status" value="1"/>
</dbReference>
<dbReference type="GO" id="GO:0003677">
    <property type="term" value="F:DNA binding"/>
    <property type="evidence" value="ECO:0007669"/>
    <property type="project" value="UniProtKB-KW"/>
</dbReference>
<dbReference type="Proteomes" id="UP001209229">
    <property type="component" value="Unassembled WGS sequence"/>
</dbReference>